<protein>
    <submittedName>
        <fullName evidence="1">Uncharacterized protein</fullName>
    </submittedName>
</protein>
<proteinExistence type="predicted"/>
<evidence type="ECO:0000313" key="1">
    <source>
        <dbReference type="EMBL" id="OQS34877.1"/>
    </source>
</evidence>
<dbReference type="EMBL" id="MUKV01000030">
    <property type="protein sequence ID" value="OQS34877.1"/>
    <property type="molecule type" value="Genomic_DNA"/>
</dbReference>
<dbReference type="AlphaFoldDB" id="A0A1W0CJ88"/>
<comment type="caution">
    <text evidence="1">The sequence shown here is derived from an EMBL/GenBank/DDBJ whole genome shotgun (WGS) entry which is preliminary data.</text>
</comment>
<reference evidence="1 2" key="1">
    <citation type="submission" date="2017-02" db="EMBL/GenBank/DDBJ databases">
        <title>Chromobacterium haemolyticum H5244.</title>
        <authorList>
            <person name="Gulvik C.A."/>
        </authorList>
    </citation>
    <scope>NUCLEOTIDE SEQUENCE [LARGE SCALE GENOMIC DNA]</scope>
    <source>
        <strain evidence="1 2">H5244</strain>
    </source>
</reference>
<name>A0A1W0CJ88_9NEIS</name>
<gene>
    <name evidence="1" type="ORF">B0T45_18295</name>
</gene>
<sequence length="62" mass="6497">MHLNASISHPRLTLSAGLGLLDTKVAQSDATGILGNPFNHAPHLVNLSFKPRRDHDGSSAAA</sequence>
<organism evidence="1 2">
    <name type="scientific">Chromobacterium haemolyticum</name>
    <dbReference type="NCBI Taxonomy" id="394935"/>
    <lineage>
        <taxon>Bacteria</taxon>
        <taxon>Pseudomonadati</taxon>
        <taxon>Pseudomonadota</taxon>
        <taxon>Betaproteobacteria</taxon>
        <taxon>Neisseriales</taxon>
        <taxon>Chromobacteriaceae</taxon>
        <taxon>Chromobacterium</taxon>
    </lineage>
</organism>
<accession>A0A1W0CJ88</accession>
<evidence type="ECO:0000313" key="2">
    <source>
        <dbReference type="Proteomes" id="UP000192721"/>
    </source>
</evidence>
<dbReference type="Proteomes" id="UP000192721">
    <property type="component" value="Unassembled WGS sequence"/>
</dbReference>